<reference evidence="4 5" key="1">
    <citation type="journal article" date="2012" name="J. Bacteriol.">
        <title>Complete genome sequence of a thermophilic methanogen, Methanocella conradii HZ254, isolated from Chinese rice field soil.</title>
        <authorList>
            <person name="Lu Z."/>
            <person name="Lu Y."/>
        </authorList>
    </citation>
    <scope>NUCLEOTIDE SEQUENCE [LARGE SCALE GENOMIC DNA]</scope>
    <source>
        <strain evidence="5">DSM 24694 / JCM 17849 / CGMCC 1.5162 / HZ254</strain>
    </source>
</reference>
<evidence type="ECO:0000256" key="2">
    <source>
        <dbReference type="ARBA" id="ARBA00023002"/>
    </source>
</evidence>
<dbReference type="PRINTS" id="PR00469">
    <property type="entry name" value="PNDRDTASEII"/>
</dbReference>
<dbReference type="EC" id="1.8.1.9" evidence="4"/>
<sequence>MILDKNTASMVINIYNGANVFIEGLAVAEETVYDVAIIGAGPAGMTAALYCARANLSTVMFGDPFASQLAKAGDVENYPGFDSIRGIELVEKFSKQLERYDIKLVQSYVGHIVRNDGFFRLFTDMGEFIARSVIVSTGAKQWELNIPGEKEYLYRGVSYCAVCDGSFYKGKKVALIGYGEQAASAAIYLAGLAKHVLVLSSKPDMDAPIHGEQLKAIGNVEIIGNARVLAIEGNEFAEHVRFEVDGQERIERIDGLFIEGGVPNSVLAKDLGLELDEKGNIEVFRPDQLTKVEGVFAAGDVTGGLHQISKAVGEGACAAVSAAIYVKKKFKIRK</sequence>
<evidence type="ECO:0000313" key="4">
    <source>
        <dbReference type="EMBL" id="AFD00237.1"/>
    </source>
</evidence>
<protein>
    <submittedName>
        <fullName evidence="4">Thioredoxin reductase (TrxR)</fullName>
        <ecNumber evidence="4">1.8.1.9</ecNumber>
    </submittedName>
</protein>
<feature type="domain" description="FAD/NAD(P)-binding" evidence="3">
    <location>
        <begin position="33"/>
        <end position="315"/>
    </location>
</feature>
<dbReference type="EMBL" id="CP003243">
    <property type="protein sequence ID" value="AFD00237.1"/>
    <property type="molecule type" value="Genomic_DNA"/>
</dbReference>
<organism evidence="4 5">
    <name type="scientific">Methanocella conradii (strain DSM 24694 / JCM 17849 / CGMCC 1.5162 / HZ254)</name>
    <dbReference type="NCBI Taxonomy" id="1041930"/>
    <lineage>
        <taxon>Archaea</taxon>
        <taxon>Methanobacteriati</taxon>
        <taxon>Methanobacteriota</taxon>
        <taxon>Stenosarchaea group</taxon>
        <taxon>Methanomicrobia</taxon>
        <taxon>Methanocellales</taxon>
        <taxon>Methanocellaceae</taxon>
        <taxon>Methanocella</taxon>
    </lineage>
</organism>
<gene>
    <name evidence="4" type="primary">trxB-2</name>
    <name evidence="4" type="ordered locus">Mtc_1485</name>
</gene>
<dbReference type="GO" id="GO:0004791">
    <property type="term" value="F:thioredoxin-disulfide reductase (NADPH) activity"/>
    <property type="evidence" value="ECO:0007669"/>
    <property type="project" value="UniProtKB-EC"/>
</dbReference>
<dbReference type="Proteomes" id="UP000005233">
    <property type="component" value="Chromosome"/>
</dbReference>
<dbReference type="HOGENOM" id="CLU_031864_5_3_2"/>
<name>H8I603_METCZ</name>
<evidence type="ECO:0000259" key="3">
    <source>
        <dbReference type="Pfam" id="PF07992"/>
    </source>
</evidence>
<keyword evidence="2 4" id="KW-0560">Oxidoreductase</keyword>
<proteinExistence type="predicted"/>
<dbReference type="KEGG" id="mez:Mtc_1485"/>
<dbReference type="InterPro" id="IPR050097">
    <property type="entry name" value="Ferredoxin-NADP_redctase_2"/>
</dbReference>
<accession>H8I603</accession>
<dbReference type="Gene3D" id="3.50.50.60">
    <property type="entry name" value="FAD/NAD(P)-binding domain"/>
    <property type="match status" value="2"/>
</dbReference>
<dbReference type="STRING" id="1041930.Mtc_1485"/>
<dbReference type="eggNOG" id="arCOG01296">
    <property type="taxonomic scope" value="Archaea"/>
</dbReference>
<dbReference type="Pfam" id="PF07992">
    <property type="entry name" value="Pyr_redox_2"/>
    <property type="match status" value="1"/>
</dbReference>
<keyword evidence="1" id="KW-0285">Flavoprotein</keyword>
<dbReference type="AlphaFoldDB" id="H8I603"/>
<evidence type="ECO:0000256" key="1">
    <source>
        <dbReference type="ARBA" id="ARBA00022630"/>
    </source>
</evidence>
<dbReference type="SUPFAM" id="SSF51905">
    <property type="entry name" value="FAD/NAD(P)-binding domain"/>
    <property type="match status" value="1"/>
</dbReference>
<dbReference type="PANTHER" id="PTHR48105">
    <property type="entry name" value="THIOREDOXIN REDUCTASE 1-RELATED-RELATED"/>
    <property type="match status" value="1"/>
</dbReference>
<dbReference type="InterPro" id="IPR023753">
    <property type="entry name" value="FAD/NAD-binding_dom"/>
</dbReference>
<evidence type="ECO:0000313" key="5">
    <source>
        <dbReference type="Proteomes" id="UP000005233"/>
    </source>
</evidence>
<dbReference type="PRINTS" id="PR00368">
    <property type="entry name" value="FADPNR"/>
</dbReference>
<dbReference type="InterPro" id="IPR036188">
    <property type="entry name" value="FAD/NAD-bd_sf"/>
</dbReference>
<keyword evidence="5" id="KW-1185">Reference proteome</keyword>